<organism evidence="1">
    <name type="scientific">Klosneuvirus KNV1</name>
    <dbReference type="NCBI Taxonomy" id="1977640"/>
    <lineage>
        <taxon>Viruses</taxon>
        <taxon>Varidnaviria</taxon>
        <taxon>Bamfordvirae</taxon>
        <taxon>Nucleocytoviricota</taxon>
        <taxon>Megaviricetes</taxon>
        <taxon>Imitervirales</taxon>
        <taxon>Mimiviridae</taxon>
        <taxon>Klosneuvirinae</taxon>
        <taxon>Klosneuvirus</taxon>
    </lineage>
</organism>
<dbReference type="GO" id="GO:0016787">
    <property type="term" value="F:hydrolase activity"/>
    <property type="evidence" value="ECO:0007669"/>
    <property type="project" value="UniProtKB-KW"/>
</dbReference>
<evidence type="ECO:0000313" key="1">
    <source>
        <dbReference type="EMBL" id="ARF11530.1"/>
    </source>
</evidence>
<accession>A0A1V0SIH7</accession>
<reference evidence="1" key="1">
    <citation type="journal article" date="2017" name="Science">
        <title>Giant viruses with an expanded complement of translation system components.</title>
        <authorList>
            <person name="Schulz F."/>
            <person name="Yutin N."/>
            <person name="Ivanova N.N."/>
            <person name="Ortega D.R."/>
            <person name="Lee T.K."/>
            <person name="Vierheilig J."/>
            <person name="Daims H."/>
            <person name="Horn M."/>
            <person name="Wagner M."/>
            <person name="Jensen G.J."/>
            <person name="Kyrpides N.C."/>
            <person name="Koonin E.V."/>
            <person name="Woyke T."/>
        </authorList>
    </citation>
    <scope>NUCLEOTIDE SEQUENCE</scope>
    <source>
        <strain evidence="1">KNV1</strain>
    </source>
</reference>
<sequence>MSRGQQTAQIVHITQIIVEELVRKCYESRNFPPECLCYKKWIVNPVTVILKATTEQLAELIKLEGAKGFIDSGNRIPDNSLTVVGFYPNSKMGEMVKEYKLL</sequence>
<proteinExistence type="predicted"/>
<protein>
    <submittedName>
        <fullName evidence="1">Peptidyl-tRNA hydrolase</fullName>
    </submittedName>
</protein>
<gene>
    <name evidence="1" type="ORF">Klosneuvirus_1_387</name>
</gene>
<dbReference type="InterPro" id="IPR023476">
    <property type="entry name" value="Pep_tRNA_hydro_II_dom_sf"/>
</dbReference>
<keyword evidence="1" id="KW-0378">Hydrolase</keyword>
<dbReference type="SUPFAM" id="SSF102462">
    <property type="entry name" value="Peptidyl-tRNA hydrolase II"/>
    <property type="match status" value="1"/>
</dbReference>
<dbReference type="EMBL" id="KY684108">
    <property type="protein sequence ID" value="ARF11530.1"/>
    <property type="molecule type" value="Genomic_DNA"/>
</dbReference>
<name>A0A1V0SIH7_9VIRU</name>